<dbReference type="Proteomes" id="UP000662637">
    <property type="component" value="Unassembled WGS sequence"/>
</dbReference>
<reference evidence="3 4" key="1">
    <citation type="submission" date="2019-04" db="EMBL/GenBank/DDBJ databases">
        <authorList>
            <person name="Alioto T."/>
            <person name="Alioto T."/>
        </authorList>
    </citation>
    <scope>NUCLEOTIDE SEQUENCE [LARGE SCALE GENOMIC DNA]</scope>
</reference>
<dbReference type="InterPro" id="IPR029071">
    <property type="entry name" value="Ubiquitin-like_domsf"/>
</dbReference>
<evidence type="ECO:0000313" key="3">
    <source>
        <dbReference type="EMBL" id="VTJ66692.1"/>
    </source>
</evidence>
<sequence length="224" mass="24549">METLEEPHQAHLSALSWFGDRDHRIWGRWRTDESQGRAALGQRDRTAGASIESSTTASPGILKIIGRGLASGANHKRVLATARELVAEALEHYGLASSPCESSGVDVFMLCDVLDQLAKARVGSSEWRPEHLRVLGDSERPLLVQELWRAAWSRKPSGAAVSEGTCAPLWQPEKNRSRVAPGGEVLTSPGSAGSKGEESWENLPFWRSMSELSLHGRRNAGRRH</sequence>
<keyword evidence="4" id="KW-1185">Reference proteome</keyword>
<dbReference type="Gene3D" id="3.10.20.90">
    <property type="entry name" value="Phosphatidylinositol 3-kinase Catalytic Subunit, Chain A, domain 1"/>
    <property type="match status" value="1"/>
</dbReference>
<name>A0A5E4BDJ3_MARMO</name>
<evidence type="ECO:0000313" key="4">
    <source>
        <dbReference type="Proteomes" id="UP000335636"/>
    </source>
</evidence>
<dbReference type="EMBL" id="WJEC01000919">
    <property type="protein sequence ID" value="KAF7480365.1"/>
    <property type="molecule type" value="Genomic_DNA"/>
</dbReference>
<protein>
    <recommendedName>
        <fullName evidence="5">Ras-associating domain-containing protein</fullName>
    </recommendedName>
</protein>
<accession>A0A5E4BDJ3</accession>
<dbReference type="SUPFAM" id="SSF54236">
    <property type="entry name" value="Ubiquitin-like"/>
    <property type="match status" value="1"/>
</dbReference>
<evidence type="ECO:0008006" key="5">
    <source>
        <dbReference type="Google" id="ProtNLM"/>
    </source>
</evidence>
<gene>
    <name evidence="2" type="ORF">GHT09_008372</name>
    <name evidence="3" type="ORF">MONAX_5E040252</name>
</gene>
<feature type="region of interest" description="Disordered" evidence="1">
    <location>
        <begin position="173"/>
        <end position="199"/>
    </location>
</feature>
<organism evidence="3 4">
    <name type="scientific">Marmota monax</name>
    <name type="common">Woodchuck</name>
    <dbReference type="NCBI Taxonomy" id="9995"/>
    <lineage>
        <taxon>Eukaryota</taxon>
        <taxon>Metazoa</taxon>
        <taxon>Chordata</taxon>
        <taxon>Craniata</taxon>
        <taxon>Vertebrata</taxon>
        <taxon>Euteleostomi</taxon>
        <taxon>Mammalia</taxon>
        <taxon>Eutheria</taxon>
        <taxon>Euarchontoglires</taxon>
        <taxon>Glires</taxon>
        <taxon>Rodentia</taxon>
        <taxon>Sciuromorpha</taxon>
        <taxon>Sciuridae</taxon>
        <taxon>Xerinae</taxon>
        <taxon>Marmotini</taxon>
        <taxon>Marmota</taxon>
    </lineage>
</organism>
<evidence type="ECO:0000313" key="2">
    <source>
        <dbReference type="EMBL" id="KAF7480365.1"/>
    </source>
</evidence>
<proteinExistence type="predicted"/>
<reference evidence="2" key="2">
    <citation type="submission" date="2020-08" db="EMBL/GenBank/DDBJ databases">
        <authorList>
            <person name="Shumante A."/>
            <person name="Zimin A.V."/>
            <person name="Puiu D."/>
            <person name="Salzberg S.L."/>
        </authorList>
    </citation>
    <scope>NUCLEOTIDE SEQUENCE</scope>
    <source>
        <strain evidence="2">WC2-LM</strain>
        <tissue evidence="2">Liver</tissue>
    </source>
</reference>
<evidence type="ECO:0000256" key="1">
    <source>
        <dbReference type="SAM" id="MobiDB-lite"/>
    </source>
</evidence>
<dbReference type="Proteomes" id="UP000335636">
    <property type="component" value="Unassembled WGS sequence"/>
</dbReference>
<dbReference type="AlphaFoldDB" id="A0A5E4BDJ3"/>
<dbReference type="EMBL" id="CABDUW010000355">
    <property type="protein sequence ID" value="VTJ66692.1"/>
    <property type="molecule type" value="Genomic_DNA"/>
</dbReference>